<evidence type="ECO:0000313" key="3">
    <source>
        <dbReference type="Proteomes" id="UP000176915"/>
    </source>
</evidence>
<gene>
    <name evidence="2" type="ORF">A3H09_02065</name>
</gene>
<keyword evidence="1" id="KW-0812">Transmembrane</keyword>
<reference evidence="2 3" key="1">
    <citation type="journal article" date="2016" name="Nat. Commun.">
        <title>Thousands of microbial genomes shed light on interconnected biogeochemical processes in an aquifer system.</title>
        <authorList>
            <person name="Anantharaman K."/>
            <person name="Brown C.T."/>
            <person name="Hug L.A."/>
            <person name="Sharon I."/>
            <person name="Castelle C.J."/>
            <person name="Probst A.J."/>
            <person name="Thomas B.C."/>
            <person name="Singh A."/>
            <person name="Wilkins M.J."/>
            <person name="Karaoz U."/>
            <person name="Brodie E.L."/>
            <person name="Williams K.H."/>
            <person name="Hubbard S.S."/>
            <person name="Banfield J.F."/>
        </authorList>
    </citation>
    <scope>NUCLEOTIDE SEQUENCE [LARGE SCALE GENOMIC DNA]</scope>
</reference>
<comment type="caution">
    <text evidence="2">The sequence shown here is derived from an EMBL/GenBank/DDBJ whole genome shotgun (WGS) entry which is preliminary data.</text>
</comment>
<evidence type="ECO:0000313" key="2">
    <source>
        <dbReference type="EMBL" id="OGF30411.1"/>
    </source>
</evidence>
<sequence length="78" mass="9068">MLERAFGDSPLKVADEATFVYFLHLEMVTKLFLLQFVIFRPGFVKLARNDFHRNTITAQIISLGFPRLAEKYLNFATK</sequence>
<proteinExistence type="predicted"/>
<dbReference type="Proteomes" id="UP000176915">
    <property type="component" value="Unassembled WGS sequence"/>
</dbReference>
<dbReference type="AlphaFoldDB" id="A0A1F5SW18"/>
<dbReference type="EMBL" id="MFFY01000052">
    <property type="protein sequence ID" value="OGF30411.1"/>
    <property type="molecule type" value="Genomic_DNA"/>
</dbReference>
<evidence type="ECO:0000256" key="1">
    <source>
        <dbReference type="SAM" id="Phobius"/>
    </source>
</evidence>
<accession>A0A1F5SW18</accession>
<keyword evidence="1" id="KW-0472">Membrane</keyword>
<keyword evidence="1" id="KW-1133">Transmembrane helix</keyword>
<feature type="transmembrane region" description="Helical" evidence="1">
    <location>
        <begin position="20"/>
        <end position="39"/>
    </location>
</feature>
<organism evidence="2 3">
    <name type="scientific">Candidatus Falkowbacteria bacterium RIFCSPLOWO2_12_FULL_45_13</name>
    <dbReference type="NCBI Taxonomy" id="1797991"/>
    <lineage>
        <taxon>Bacteria</taxon>
        <taxon>Candidatus Falkowiibacteriota</taxon>
    </lineage>
</organism>
<name>A0A1F5SW18_9BACT</name>
<protein>
    <submittedName>
        <fullName evidence="2">Uncharacterized protein</fullName>
    </submittedName>
</protein>